<dbReference type="Proteomes" id="UP001295444">
    <property type="component" value="Chromosome 01"/>
</dbReference>
<keyword evidence="4" id="KW-0675">Receptor</keyword>
<dbReference type="PANTHER" id="PTHR20859:SF84">
    <property type="entry name" value="INTERFERON ALPHA_BETA RECEPTOR 2"/>
    <property type="match status" value="1"/>
</dbReference>
<feature type="domain" description="Interferon/interleukin receptor" evidence="3">
    <location>
        <begin position="113"/>
        <end position="164"/>
    </location>
</feature>
<dbReference type="InterPro" id="IPR003961">
    <property type="entry name" value="FN3_dom"/>
</dbReference>
<dbReference type="Gene3D" id="2.60.40.10">
    <property type="entry name" value="Immunoglobulins"/>
    <property type="match status" value="1"/>
</dbReference>
<dbReference type="SUPFAM" id="SSF49265">
    <property type="entry name" value="Fibronectin type III"/>
    <property type="match status" value="2"/>
</dbReference>
<keyword evidence="1" id="KW-0732">Signal</keyword>
<keyword evidence="5" id="KW-1185">Reference proteome</keyword>
<gene>
    <name evidence="4" type="ORF">PECUL_23A043006</name>
</gene>
<dbReference type="InterPro" id="IPR015373">
    <property type="entry name" value="Interferon/interleukin_rcp_dom"/>
</dbReference>
<evidence type="ECO:0000259" key="3">
    <source>
        <dbReference type="Pfam" id="PF09294"/>
    </source>
</evidence>
<accession>A0AAD1QX83</accession>
<evidence type="ECO:0000259" key="2">
    <source>
        <dbReference type="Pfam" id="PF01108"/>
    </source>
</evidence>
<feature type="domain" description="Fibronectin type-III" evidence="2">
    <location>
        <begin position="5"/>
        <end position="100"/>
    </location>
</feature>
<dbReference type="AlphaFoldDB" id="A0AAD1QX83"/>
<dbReference type="InterPro" id="IPR050650">
    <property type="entry name" value="Type-II_Cytokine-TF_Rcpt"/>
</dbReference>
<name>A0AAD1QX83_PELCU</name>
<protein>
    <submittedName>
        <fullName evidence="4">Interferon alpha beta receptor 2 isoform X1</fullName>
    </submittedName>
</protein>
<dbReference type="InterPro" id="IPR036116">
    <property type="entry name" value="FN3_sf"/>
</dbReference>
<organism evidence="4 5">
    <name type="scientific">Pelobates cultripes</name>
    <name type="common">Western spadefoot toad</name>
    <dbReference type="NCBI Taxonomy" id="61616"/>
    <lineage>
        <taxon>Eukaryota</taxon>
        <taxon>Metazoa</taxon>
        <taxon>Chordata</taxon>
        <taxon>Craniata</taxon>
        <taxon>Vertebrata</taxon>
        <taxon>Euteleostomi</taxon>
        <taxon>Amphibia</taxon>
        <taxon>Batrachia</taxon>
        <taxon>Anura</taxon>
        <taxon>Pelobatoidea</taxon>
        <taxon>Pelobatidae</taxon>
        <taxon>Pelobates</taxon>
    </lineage>
</organism>
<proteinExistence type="predicted"/>
<evidence type="ECO:0000256" key="1">
    <source>
        <dbReference type="SAM" id="SignalP"/>
    </source>
</evidence>
<dbReference type="EMBL" id="OW240912">
    <property type="protein sequence ID" value="CAH2219260.1"/>
    <property type="molecule type" value="Genomic_DNA"/>
</dbReference>
<evidence type="ECO:0000313" key="5">
    <source>
        <dbReference type="Proteomes" id="UP001295444"/>
    </source>
</evidence>
<evidence type="ECO:0000313" key="4">
    <source>
        <dbReference type="EMBL" id="CAH2219260.1"/>
    </source>
</evidence>
<dbReference type="Pfam" id="PF01108">
    <property type="entry name" value="Tissue_fac"/>
    <property type="match status" value="1"/>
</dbReference>
<dbReference type="PANTHER" id="PTHR20859">
    <property type="entry name" value="INTERFERON/INTERLEUKIN RECEPTOR"/>
    <property type="match status" value="1"/>
</dbReference>
<sequence length="174" mass="19514">MSSLHLLMSLCLLVMTVSSNLPPPRNVRIISENFVHVLVWENNYLNASVHYITQERSQWKPVDKCSNVTNQLCDLTEYFTDLLGNYQGSVQSFTHNAISNISYSALFNPFESTALGPPIVRVTSCNKCVNLTINLPKSPTVSSDNNPILKLFNDYSIQYTIMVVTPNEVSVDPL</sequence>
<dbReference type="GO" id="GO:0005886">
    <property type="term" value="C:plasma membrane"/>
    <property type="evidence" value="ECO:0007669"/>
    <property type="project" value="TreeGrafter"/>
</dbReference>
<reference evidence="4" key="1">
    <citation type="submission" date="2022-03" db="EMBL/GenBank/DDBJ databases">
        <authorList>
            <person name="Alioto T."/>
            <person name="Alioto T."/>
            <person name="Gomez Garrido J."/>
        </authorList>
    </citation>
    <scope>NUCLEOTIDE SEQUENCE</scope>
</reference>
<dbReference type="InterPro" id="IPR013783">
    <property type="entry name" value="Ig-like_fold"/>
</dbReference>
<dbReference type="GO" id="GO:0004896">
    <property type="term" value="F:cytokine receptor activity"/>
    <property type="evidence" value="ECO:0007669"/>
    <property type="project" value="TreeGrafter"/>
</dbReference>
<dbReference type="Pfam" id="PF09294">
    <property type="entry name" value="Interfer-bind"/>
    <property type="match status" value="1"/>
</dbReference>
<feature type="signal peptide" evidence="1">
    <location>
        <begin position="1"/>
        <end position="19"/>
    </location>
</feature>
<feature type="chain" id="PRO_5041965424" evidence="1">
    <location>
        <begin position="20"/>
        <end position="174"/>
    </location>
</feature>